<proteinExistence type="predicted"/>
<organism evidence="6 7">
    <name type="scientific">Actinopolymorpha cephalotaxi</name>
    <dbReference type="NCBI Taxonomy" id="504797"/>
    <lineage>
        <taxon>Bacteria</taxon>
        <taxon>Bacillati</taxon>
        <taxon>Actinomycetota</taxon>
        <taxon>Actinomycetes</taxon>
        <taxon>Propionibacteriales</taxon>
        <taxon>Actinopolymorphaceae</taxon>
        <taxon>Actinopolymorpha</taxon>
    </lineage>
</organism>
<dbReference type="SUPFAM" id="SSF69318">
    <property type="entry name" value="Integrin alpha N-terminal domain"/>
    <property type="match status" value="1"/>
</dbReference>
<feature type="signal peptide" evidence="4">
    <location>
        <begin position="1"/>
        <end position="28"/>
    </location>
</feature>
<dbReference type="Pfam" id="PF01839">
    <property type="entry name" value="FG-GAP"/>
    <property type="match status" value="1"/>
</dbReference>
<dbReference type="PANTHER" id="PTHR36220">
    <property type="entry name" value="UNNAMED PRODUCT"/>
    <property type="match status" value="1"/>
</dbReference>
<dbReference type="OrthoDB" id="344301at2"/>
<dbReference type="EMBL" id="FOOI01000012">
    <property type="protein sequence ID" value="SFH10598.1"/>
    <property type="molecule type" value="Genomic_DNA"/>
</dbReference>
<gene>
    <name evidence="5" type="ORF">FHR37_005001</name>
    <name evidence="6" type="ORF">SAMN05421678_11285</name>
</gene>
<dbReference type="EMBL" id="JACBZA010000001">
    <property type="protein sequence ID" value="NYH86150.1"/>
    <property type="molecule type" value="Genomic_DNA"/>
</dbReference>
<keyword evidence="3" id="KW-0325">Glycoprotein</keyword>
<evidence type="ECO:0000313" key="6">
    <source>
        <dbReference type="EMBL" id="SFH10598.1"/>
    </source>
</evidence>
<sequence>MRTIPVVALTAALTAGLTGVATAAPALAAPTTPPITAIGIPGEDLGTQPDAGAVEVRYADGRHQILYPSGYHAGDRFGTAVTELDVDGDSVSDLVVGAPGRDVGTAADAGAVYLFHGSSTGLRPWKVLTQGSGGVPGQAQAGAAFGSALSWSAGSSSVPRSLTVGAPRWDVGGAADAGAVALLSLTQSADPTVTGTLLTENSPELGSSAQAGDRLGAAVQGAGALAAPGRTVDGAKGAGAVYVRTDPRVAAYTRISQNTPGMPGTAEAGDGFGSALAYGAPSGLWIGVPGEDAGSLTDAGMVNTFGDTNEDGVPAEPGPAYTQNSTGPGGPVAGTAEAGDRFGAALASYPPSEQSDADVVLVGAPGEDLGTIRDAGMVNEIWGGGRSLTQASTAGIEEAGDRFGSSLVAGNGAGGNWTPRILVGAPGEDAGAGAVVVVSNGAAIWKQVTGSPEAGDGYGTALDARLG</sequence>
<reference evidence="5 8" key="2">
    <citation type="submission" date="2020-07" db="EMBL/GenBank/DDBJ databases">
        <title>Sequencing the genomes of 1000 actinobacteria strains.</title>
        <authorList>
            <person name="Klenk H.-P."/>
        </authorList>
    </citation>
    <scope>NUCLEOTIDE SEQUENCE [LARGE SCALE GENOMIC DNA]</scope>
    <source>
        <strain evidence="5 8">DSM 45117</strain>
    </source>
</reference>
<keyword evidence="2" id="KW-0677">Repeat</keyword>
<dbReference type="Proteomes" id="UP000199052">
    <property type="component" value="Unassembled WGS sequence"/>
</dbReference>
<evidence type="ECO:0000313" key="8">
    <source>
        <dbReference type="Proteomes" id="UP000533017"/>
    </source>
</evidence>
<dbReference type="PROSITE" id="PS51470">
    <property type="entry name" value="FG_GAP"/>
    <property type="match status" value="2"/>
</dbReference>
<evidence type="ECO:0000256" key="1">
    <source>
        <dbReference type="ARBA" id="ARBA00022729"/>
    </source>
</evidence>
<evidence type="ECO:0000256" key="4">
    <source>
        <dbReference type="SAM" id="SignalP"/>
    </source>
</evidence>
<dbReference type="RefSeq" id="WP_092885666.1">
    <property type="nucleotide sequence ID" value="NZ_FOOI01000012.1"/>
</dbReference>
<dbReference type="InterPro" id="IPR013517">
    <property type="entry name" value="FG-GAP"/>
</dbReference>
<keyword evidence="1 4" id="KW-0732">Signal</keyword>
<keyword evidence="8" id="KW-1185">Reference proteome</keyword>
<evidence type="ECO:0000256" key="3">
    <source>
        <dbReference type="ARBA" id="ARBA00023180"/>
    </source>
</evidence>
<dbReference type="InterPro" id="IPR013519">
    <property type="entry name" value="Int_alpha_beta-p"/>
</dbReference>
<dbReference type="AlphaFoldDB" id="A0A1I2XAR4"/>
<feature type="chain" id="PRO_5011647116" evidence="4">
    <location>
        <begin position="29"/>
        <end position="467"/>
    </location>
</feature>
<protein>
    <submittedName>
        <fullName evidence="6">FG-GAP repeat-containing protein</fullName>
    </submittedName>
</protein>
<reference evidence="6 7" key="1">
    <citation type="submission" date="2016-10" db="EMBL/GenBank/DDBJ databases">
        <authorList>
            <person name="de Groot N.N."/>
        </authorList>
    </citation>
    <scope>NUCLEOTIDE SEQUENCE [LARGE SCALE GENOMIC DNA]</scope>
    <source>
        <strain evidence="6 7">CPCC 202808</strain>
    </source>
</reference>
<dbReference type="InterPro" id="IPR028994">
    <property type="entry name" value="Integrin_alpha_N"/>
</dbReference>
<accession>A0A1I2XAR4</accession>
<dbReference type="STRING" id="504797.SAMN05421678_11285"/>
<dbReference type="SMART" id="SM00191">
    <property type="entry name" value="Int_alpha"/>
    <property type="match status" value="4"/>
</dbReference>
<name>A0A1I2XAR4_9ACTN</name>
<evidence type="ECO:0000313" key="7">
    <source>
        <dbReference type="Proteomes" id="UP000199052"/>
    </source>
</evidence>
<dbReference type="Proteomes" id="UP000533017">
    <property type="component" value="Unassembled WGS sequence"/>
</dbReference>
<evidence type="ECO:0000256" key="2">
    <source>
        <dbReference type="ARBA" id="ARBA00022737"/>
    </source>
</evidence>
<dbReference type="PANTHER" id="PTHR36220:SF1">
    <property type="entry name" value="GAMMA TUBULIN COMPLEX COMPONENT C-TERMINAL DOMAIN-CONTAINING PROTEIN"/>
    <property type="match status" value="1"/>
</dbReference>
<evidence type="ECO:0000313" key="5">
    <source>
        <dbReference type="EMBL" id="NYH86150.1"/>
    </source>
</evidence>
<dbReference type="Gene3D" id="2.130.10.130">
    <property type="entry name" value="Integrin alpha, N-terminal"/>
    <property type="match status" value="2"/>
</dbReference>